<evidence type="ECO:0000313" key="2">
    <source>
        <dbReference type="EMBL" id="GBP77852.1"/>
    </source>
</evidence>
<dbReference type="Proteomes" id="UP000299102">
    <property type="component" value="Unassembled WGS sequence"/>
</dbReference>
<feature type="compositionally biased region" description="Polar residues" evidence="1">
    <location>
        <begin position="1"/>
        <end position="13"/>
    </location>
</feature>
<feature type="compositionally biased region" description="Pro residues" evidence="1">
    <location>
        <begin position="59"/>
        <end position="75"/>
    </location>
</feature>
<feature type="region of interest" description="Disordered" evidence="1">
    <location>
        <begin position="275"/>
        <end position="349"/>
    </location>
</feature>
<feature type="compositionally biased region" description="Acidic residues" evidence="1">
    <location>
        <begin position="14"/>
        <end position="23"/>
    </location>
</feature>
<dbReference type="OrthoDB" id="6777429at2759"/>
<sequence length="379" mass="42453">MATQQSAPSTLPSDNEEVLELAEEQPAPCFPPYPPVPDPVPPSIAESIGHGRKLRLRDPPPPRPLIHVPPQPAKPWTPRATDIKMSKQVRRAHIRCLKHHGTVLTERLAQLARPRPRTVIYLWREFAHTLPPETIVRLRSMLDADQPFKPDQAYEYFQNLRKIQKKNAKVRSRTEKSKEICGTPWQRSATVAFARAVKEGLSHLGTYDLDEGLLRLSNVILNDLCRIMKILTPPCLCCGKAKNCYMKEIADEIAVWISMIMDEANERMLMMDADEDDGKDIDTDSNEEVKLLDPKMGRGDGGDQGEGDDGGTGGRTAGLGDEDEDEGEMGPPSVGTEPDDDGLKQSVCCEKITQAERNQREEERHKRLCTYIGTHTHSL</sequence>
<organism evidence="2 3">
    <name type="scientific">Eumeta variegata</name>
    <name type="common">Bagworm moth</name>
    <name type="synonym">Eumeta japonica</name>
    <dbReference type="NCBI Taxonomy" id="151549"/>
    <lineage>
        <taxon>Eukaryota</taxon>
        <taxon>Metazoa</taxon>
        <taxon>Ecdysozoa</taxon>
        <taxon>Arthropoda</taxon>
        <taxon>Hexapoda</taxon>
        <taxon>Insecta</taxon>
        <taxon>Pterygota</taxon>
        <taxon>Neoptera</taxon>
        <taxon>Endopterygota</taxon>
        <taxon>Lepidoptera</taxon>
        <taxon>Glossata</taxon>
        <taxon>Ditrysia</taxon>
        <taxon>Tineoidea</taxon>
        <taxon>Psychidae</taxon>
        <taxon>Oiketicinae</taxon>
        <taxon>Eumeta</taxon>
    </lineage>
</organism>
<reference evidence="2 3" key="1">
    <citation type="journal article" date="2019" name="Commun. Biol.">
        <title>The bagworm genome reveals a unique fibroin gene that provides high tensile strength.</title>
        <authorList>
            <person name="Kono N."/>
            <person name="Nakamura H."/>
            <person name="Ohtoshi R."/>
            <person name="Tomita M."/>
            <person name="Numata K."/>
            <person name="Arakawa K."/>
        </authorList>
    </citation>
    <scope>NUCLEOTIDE SEQUENCE [LARGE SCALE GENOMIC DNA]</scope>
</reference>
<dbReference type="EMBL" id="BGZK01001349">
    <property type="protein sequence ID" value="GBP77852.1"/>
    <property type="molecule type" value="Genomic_DNA"/>
</dbReference>
<feature type="compositionally biased region" description="Acidic residues" evidence="1">
    <location>
        <begin position="275"/>
        <end position="286"/>
    </location>
</feature>
<evidence type="ECO:0000313" key="3">
    <source>
        <dbReference type="Proteomes" id="UP000299102"/>
    </source>
</evidence>
<protein>
    <submittedName>
        <fullName evidence="2">Uncharacterized protein</fullName>
    </submittedName>
</protein>
<feature type="compositionally biased region" description="Pro residues" evidence="1">
    <location>
        <begin position="28"/>
        <end position="42"/>
    </location>
</feature>
<evidence type="ECO:0000256" key="1">
    <source>
        <dbReference type="SAM" id="MobiDB-lite"/>
    </source>
</evidence>
<dbReference type="AlphaFoldDB" id="A0A4C1YSL7"/>
<feature type="compositionally biased region" description="Basic and acidic residues" evidence="1">
    <location>
        <begin position="287"/>
        <end position="301"/>
    </location>
</feature>
<proteinExistence type="predicted"/>
<accession>A0A4C1YSL7</accession>
<gene>
    <name evidence="2" type="ORF">EVAR_59958_1</name>
</gene>
<feature type="region of interest" description="Disordered" evidence="1">
    <location>
        <begin position="1"/>
        <end position="78"/>
    </location>
</feature>
<name>A0A4C1YSL7_EUMVA</name>
<keyword evidence="3" id="KW-1185">Reference proteome</keyword>
<comment type="caution">
    <text evidence="2">The sequence shown here is derived from an EMBL/GenBank/DDBJ whole genome shotgun (WGS) entry which is preliminary data.</text>
</comment>